<evidence type="ECO:0000256" key="1">
    <source>
        <dbReference type="SAM" id="Phobius"/>
    </source>
</evidence>
<organism evidence="2 3">
    <name type="scientific">Dokdonia pacifica</name>
    <dbReference type="NCBI Taxonomy" id="1627892"/>
    <lineage>
        <taxon>Bacteria</taxon>
        <taxon>Pseudomonadati</taxon>
        <taxon>Bacteroidota</taxon>
        <taxon>Flavobacteriia</taxon>
        <taxon>Flavobacteriales</taxon>
        <taxon>Flavobacteriaceae</taxon>
        <taxon>Dokdonia</taxon>
    </lineage>
</organism>
<evidence type="ECO:0000313" key="3">
    <source>
        <dbReference type="Proteomes" id="UP000198379"/>
    </source>
</evidence>
<accession>A0A239ACJ7</accession>
<gene>
    <name evidence="2" type="ORF">SAMN06265376_104330</name>
</gene>
<keyword evidence="1" id="KW-0812">Transmembrane</keyword>
<proteinExistence type="predicted"/>
<dbReference type="EMBL" id="FZNY01000004">
    <property type="protein sequence ID" value="SNR93345.1"/>
    <property type="molecule type" value="Genomic_DNA"/>
</dbReference>
<evidence type="ECO:0000313" key="2">
    <source>
        <dbReference type="EMBL" id="SNR93345.1"/>
    </source>
</evidence>
<reference evidence="2 3" key="1">
    <citation type="submission" date="2017-06" db="EMBL/GenBank/DDBJ databases">
        <authorList>
            <person name="Kim H.J."/>
            <person name="Triplett B.A."/>
        </authorList>
    </citation>
    <scope>NUCLEOTIDE SEQUENCE [LARGE SCALE GENOMIC DNA]</scope>
    <source>
        <strain evidence="2 3">DSM 25597</strain>
    </source>
</reference>
<dbReference type="AlphaFoldDB" id="A0A239ACJ7"/>
<keyword evidence="3" id="KW-1185">Reference proteome</keyword>
<name>A0A239ACJ7_9FLAO</name>
<feature type="transmembrane region" description="Helical" evidence="1">
    <location>
        <begin position="7"/>
        <end position="28"/>
    </location>
</feature>
<protein>
    <submittedName>
        <fullName evidence="2">Uncharacterized protein</fullName>
    </submittedName>
</protein>
<feature type="transmembrane region" description="Helical" evidence="1">
    <location>
        <begin position="67"/>
        <end position="87"/>
    </location>
</feature>
<dbReference type="Proteomes" id="UP000198379">
    <property type="component" value="Unassembled WGS sequence"/>
</dbReference>
<keyword evidence="1" id="KW-1133">Transmembrane helix</keyword>
<keyword evidence="1" id="KW-0472">Membrane</keyword>
<feature type="transmembrane region" description="Helical" evidence="1">
    <location>
        <begin position="34"/>
        <end position="55"/>
    </location>
</feature>
<sequence length="93" mass="11102">MKKIDIIFYSLLVLCIVIRFIPAEYMVAVYTPSLLGWVFIAFFVPVTLILFAYLLIYDLRNKRLKMLFMRVLYFTLTVSFFVIYHSYLKDAHS</sequence>